<dbReference type="InterPro" id="IPR023996">
    <property type="entry name" value="TonB-dep_OMP_SusC/RagA"/>
</dbReference>
<gene>
    <name evidence="13" type="ORF">KL86DYS2_10901</name>
</gene>
<dbReference type="SUPFAM" id="SSF56935">
    <property type="entry name" value="Porins"/>
    <property type="match status" value="1"/>
</dbReference>
<keyword evidence="10" id="KW-0732">Signal</keyword>
<proteinExistence type="inferred from homology"/>
<comment type="similarity">
    <text evidence="8 9">Belongs to the TonB-dependent receptor family.</text>
</comment>
<dbReference type="InterPro" id="IPR008969">
    <property type="entry name" value="CarboxyPept-like_regulatory"/>
</dbReference>
<evidence type="ECO:0000256" key="9">
    <source>
        <dbReference type="RuleBase" id="RU003357"/>
    </source>
</evidence>
<dbReference type="PROSITE" id="PS52016">
    <property type="entry name" value="TONB_DEPENDENT_REC_3"/>
    <property type="match status" value="1"/>
</dbReference>
<dbReference type="Pfam" id="PF00593">
    <property type="entry name" value="TonB_dep_Rec_b-barrel"/>
    <property type="match status" value="1"/>
</dbReference>
<dbReference type="InterPro" id="IPR023997">
    <property type="entry name" value="TonB-dep_OMP_SusC/RagA_CS"/>
</dbReference>
<dbReference type="Gene3D" id="2.170.130.10">
    <property type="entry name" value="TonB-dependent receptor, plug domain"/>
    <property type="match status" value="1"/>
</dbReference>
<dbReference type="Gene3D" id="2.40.170.20">
    <property type="entry name" value="TonB-dependent receptor, beta-barrel domain"/>
    <property type="match status" value="1"/>
</dbReference>
<dbReference type="NCBIfam" id="TIGR04057">
    <property type="entry name" value="SusC_RagA_signa"/>
    <property type="match status" value="1"/>
</dbReference>
<name>A0A212J7G9_9BACT</name>
<organism evidence="13">
    <name type="scientific">uncultured Dysgonomonas sp</name>
    <dbReference type="NCBI Taxonomy" id="206096"/>
    <lineage>
        <taxon>Bacteria</taxon>
        <taxon>Pseudomonadati</taxon>
        <taxon>Bacteroidota</taxon>
        <taxon>Bacteroidia</taxon>
        <taxon>Bacteroidales</taxon>
        <taxon>Dysgonomonadaceae</taxon>
        <taxon>Dysgonomonas</taxon>
        <taxon>environmental samples</taxon>
    </lineage>
</organism>
<keyword evidence="7 8" id="KW-0998">Cell outer membrane</keyword>
<feature type="chain" id="PRO_5011990319" evidence="10">
    <location>
        <begin position="26"/>
        <end position="977"/>
    </location>
</feature>
<evidence type="ECO:0000256" key="8">
    <source>
        <dbReference type="PROSITE-ProRule" id="PRU01360"/>
    </source>
</evidence>
<dbReference type="Pfam" id="PF07715">
    <property type="entry name" value="Plug"/>
    <property type="match status" value="1"/>
</dbReference>
<evidence type="ECO:0000256" key="2">
    <source>
        <dbReference type="ARBA" id="ARBA00022448"/>
    </source>
</evidence>
<dbReference type="Gene3D" id="2.60.40.1120">
    <property type="entry name" value="Carboxypeptidase-like, regulatory domain"/>
    <property type="match status" value="1"/>
</dbReference>
<evidence type="ECO:0000256" key="7">
    <source>
        <dbReference type="ARBA" id="ARBA00023237"/>
    </source>
</evidence>
<keyword evidence="2 8" id="KW-0813">Transport</keyword>
<keyword evidence="5 9" id="KW-0798">TonB box</keyword>
<evidence type="ECO:0000256" key="6">
    <source>
        <dbReference type="ARBA" id="ARBA00023136"/>
    </source>
</evidence>
<dbReference type="InterPro" id="IPR039426">
    <property type="entry name" value="TonB-dep_rcpt-like"/>
</dbReference>
<evidence type="ECO:0000313" key="13">
    <source>
        <dbReference type="EMBL" id="SBV95392.1"/>
    </source>
</evidence>
<feature type="domain" description="TonB-dependent receptor-like beta-barrel" evidence="11">
    <location>
        <begin position="379"/>
        <end position="761"/>
    </location>
</feature>
<dbReference type="NCBIfam" id="TIGR04056">
    <property type="entry name" value="OMP_RagA_SusC"/>
    <property type="match status" value="1"/>
</dbReference>
<dbReference type="InterPro" id="IPR000531">
    <property type="entry name" value="Beta-barrel_TonB"/>
</dbReference>
<dbReference type="InterPro" id="IPR036942">
    <property type="entry name" value="Beta-barrel_TonB_sf"/>
</dbReference>
<evidence type="ECO:0000256" key="5">
    <source>
        <dbReference type="ARBA" id="ARBA00023077"/>
    </source>
</evidence>
<evidence type="ECO:0000256" key="1">
    <source>
        <dbReference type="ARBA" id="ARBA00004571"/>
    </source>
</evidence>
<comment type="subcellular location">
    <subcellularLocation>
        <location evidence="1 8">Cell outer membrane</location>
        <topology evidence="1 8">Multi-pass membrane protein</topology>
    </subcellularLocation>
</comment>
<feature type="signal peptide" evidence="10">
    <location>
        <begin position="1"/>
        <end position="25"/>
    </location>
</feature>
<dbReference type="GO" id="GO:0009279">
    <property type="term" value="C:cell outer membrane"/>
    <property type="evidence" value="ECO:0007669"/>
    <property type="project" value="UniProtKB-SubCell"/>
</dbReference>
<dbReference type="InterPro" id="IPR037066">
    <property type="entry name" value="Plug_dom_sf"/>
</dbReference>
<reference evidence="13" key="1">
    <citation type="submission" date="2016-04" db="EMBL/GenBank/DDBJ databases">
        <authorList>
            <person name="Evans L.H."/>
            <person name="Alamgir A."/>
            <person name="Owens N."/>
            <person name="Weber N.D."/>
            <person name="Virtaneva K."/>
            <person name="Barbian K."/>
            <person name="Babar A."/>
            <person name="Rosenke K."/>
        </authorList>
    </citation>
    <scope>NUCLEOTIDE SEQUENCE</scope>
    <source>
        <strain evidence="13">86-2</strain>
    </source>
</reference>
<evidence type="ECO:0000259" key="11">
    <source>
        <dbReference type="Pfam" id="PF00593"/>
    </source>
</evidence>
<protein>
    <submittedName>
        <fullName evidence="13">SusC/RagA family TonB-linked outer membrane protein</fullName>
    </submittedName>
</protein>
<dbReference type="AlphaFoldDB" id="A0A212J7G9"/>
<evidence type="ECO:0000256" key="10">
    <source>
        <dbReference type="SAM" id="SignalP"/>
    </source>
</evidence>
<keyword evidence="4 8" id="KW-0812">Transmembrane</keyword>
<dbReference type="EMBL" id="FLUL01000001">
    <property type="protein sequence ID" value="SBV95392.1"/>
    <property type="molecule type" value="Genomic_DNA"/>
</dbReference>
<evidence type="ECO:0000256" key="3">
    <source>
        <dbReference type="ARBA" id="ARBA00022452"/>
    </source>
</evidence>
<dbReference type="RefSeq" id="WP_291125804.1">
    <property type="nucleotide sequence ID" value="NZ_LT599021.1"/>
</dbReference>
<keyword evidence="6 8" id="KW-0472">Membrane</keyword>
<evidence type="ECO:0000256" key="4">
    <source>
        <dbReference type="ARBA" id="ARBA00022692"/>
    </source>
</evidence>
<dbReference type="Pfam" id="PF13715">
    <property type="entry name" value="CarbopepD_reg_2"/>
    <property type="match status" value="1"/>
</dbReference>
<evidence type="ECO:0000259" key="12">
    <source>
        <dbReference type="Pfam" id="PF07715"/>
    </source>
</evidence>
<dbReference type="InterPro" id="IPR012910">
    <property type="entry name" value="Plug_dom"/>
</dbReference>
<accession>A0A212J7G9</accession>
<keyword evidence="3 8" id="KW-1134">Transmembrane beta strand</keyword>
<sequence>MRTNFLKTACLILLMLLTIIPNINAKTLQGQVYTGVVHDSENKPLIGVTVAIKGTGHGTTTDADGKFSITSSVSKPTLLFSYIGFEPVEVEPGNKPLIIKMKELDSLLKETVVIGYGSRSKKEITGSIASLKTDDFNKGVFSDAMGLLQGKVAGLSVLKPNGADPLSGYEIILRGTSTLTATQSPLIIIDGVIGGELKNINFEEVESMDILKDGSAAAIYGTRGTNGVIIITTKRAKSGKASVEYNGQFSVQVAPKKVENLNASEFEYAIKNYTTGKESNLYGADTDWFKEITRSTPFSQRHSVALSGGVDQFSHRTILNLEQNEGLLKDNNLKKYLIKTNIIQKGFDDRLILDINATYSVRKYNPANQDLFAQAFINNPTAPVYDATNTYSGGYFMTPGLDYYNPVAMLNERKREGKTADFTGSGRATVKIIDNFTWSNFLSYSSSTWEDRSYKTKYYPSIIGKNGEAEISNGNYENIQYEMLLNYLKNIGKHNFQIIGGYSFQEEISSNSYMINSGYDTDLYGTNNIGMGTGLQKGTASMGSYKEKNNLIAFFGRAMYNYSDKYLASISMRREGSSKFGKNNKWGWFPAISLGWRINNEDFLKDVKLINDLKLRAGYGVTGNQGFSSYKSLVLMGKAGSFYYNGEWINTYQPKSNPEPDLKWEMKHEYNVGVDFSLLNNRLRGTVDVYYRDIKNLLYSYDVSVPPNLYKEKFTNVGEITNVGFEFTINGVPVKTNNLTWTTGLTYSMNKNKLKKLSNSEFSKSYIDLAWIGGTIGVNSQRMQEGKSLGTFYGPVWLGLDENGKDLFKNADPMGKVDPKDWETIGNAYPDCTIGLTNNFDYKDWNLNFSLRSSIGGKVLNTYRLYYENWGTIGLKNVVHTQYETPQFTGAAMYSSKYLEDATFLKLDNVTLGYNIPVKCKSIAKMNVSATAQNVFCITGYKGLDPEVALSGLTPGIEYLSYYPRTTTITLGLNITF</sequence>
<feature type="domain" description="TonB-dependent receptor plug" evidence="12">
    <location>
        <begin position="121"/>
        <end position="228"/>
    </location>
</feature>
<dbReference type="SUPFAM" id="SSF49464">
    <property type="entry name" value="Carboxypeptidase regulatory domain-like"/>
    <property type="match status" value="1"/>
</dbReference>